<name>A0A454CX47_VIBHA</name>
<evidence type="ECO:0000313" key="2">
    <source>
        <dbReference type="EMBL" id="EKM30988.1"/>
    </source>
</evidence>
<feature type="transmembrane region" description="Helical" evidence="1">
    <location>
        <begin position="6"/>
        <end position="24"/>
    </location>
</feature>
<protein>
    <submittedName>
        <fullName evidence="2">Uncharacterized protein</fullName>
    </submittedName>
</protein>
<keyword evidence="1" id="KW-0812">Transmembrane</keyword>
<accession>A0A454CX47</accession>
<dbReference type="Proteomes" id="UP000008367">
    <property type="component" value="Unassembled WGS sequence"/>
</dbReference>
<reference evidence="2 3" key="1">
    <citation type="submission" date="2012-10" db="EMBL/GenBank/DDBJ databases">
        <title>Genome sequence of Vibrio Cholerae HENC-02.</title>
        <authorList>
            <person name="Eppinger M."/>
            <person name="Hasan N.A."/>
            <person name="Sengamalay N."/>
            <person name="Hine E."/>
            <person name="Su Q."/>
            <person name="Daugherty S.C."/>
            <person name="Young S."/>
            <person name="Sadzewicz L."/>
            <person name="Tallon L."/>
            <person name="Cebula T.A."/>
            <person name="Ravel J."/>
            <person name="Colwell R.R."/>
        </authorList>
    </citation>
    <scope>NUCLEOTIDE SEQUENCE [LARGE SCALE GENOMIC DNA]</scope>
    <source>
        <strain evidence="2 3">HENC-02</strain>
    </source>
</reference>
<dbReference type="AlphaFoldDB" id="A0A454CX47"/>
<dbReference type="EMBL" id="AJSR01001398">
    <property type="protein sequence ID" value="EKM30988.1"/>
    <property type="molecule type" value="Genomic_DNA"/>
</dbReference>
<keyword evidence="1" id="KW-0472">Membrane</keyword>
<organism evidence="2 3">
    <name type="scientific">Vibrio harveyi</name>
    <name type="common">Beneckea harveyi</name>
    <dbReference type="NCBI Taxonomy" id="669"/>
    <lineage>
        <taxon>Bacteria</taxon>
        <taxon>Pseudomonadati</taxon>
        <taxon>Pseudomonadota</taxon>
        <taxon>Gammaproteobacteria</taxon>
        <taxon>Vibrionales</taxon>
        <taxon>Vibrionaceae</taxon>
        <taxon>Vibrio</taxon>
    </lineage>
</organism>
<comment type="caution">
    <text evidence="2">The sequence shown here is derived from an EMBL/GenBank/DDBJ whole genome shotgun (WGS) entry which is preliminary data.</text>
</comment>
<evidence type="ECO:0000256" key="1">
    <source>
        <dbReference type="SAM" id="Phobius"/>
    </source>
</evidence>
<evidence type="ECO:0000313" key="3">
    <source>
        <dbReference type="Proteomes" id="UP000008367"/>
    </source>
</evidence>
<keyword evidence="1" id="KW-1133">Transmembrane helix</keyword>
<proteinExistence type="predicted"/>
<sequence length="69" mass="7823">MNILKAFPVLIIVLIVPVFFIAAVKTLQYLKQNYGQIMEHQRQQDELLAKQAQEQQVEVTNSTPAPQAS</sequence>
<gene>
    <name evidence="2" type="ORF">VCHENC02_3321</name>
</gene>